<accession>K2KYE0</accession>
<keyword evidence="1" id="KW-1133">Transmembrane helix</keyword>
<comment type="caution">
    <text evidence="2">The sequence shown here is derived from an EMBL/GenBank/DDBJ whole genome shotgun (WGS) entry which is preliminary data.</text>
</comment>
<keyword evidence="1" id="KW-0472">Membrane</keyword>
<dbReference type="Proteomes" id="UP000014115">
    <property type="component" value="Unassembled WGS sequence"/>
</dbReference>
<dbReference type="AlphaFoldDB" id="K2KYE0"/>
<protein>
    <recommendedName>
        <fullName evidence="4">TIGR03545 family protein</fullName>
    </recommendedName>
</protein>
<feature type="transmembrane region" description="Helical" evidence="1">
    <location>
        <begin position="6"/>
        <end position="29"/>
    </location>
</feature>
<keyword evidence="1" id="KW-0812">Transmembrane</keyword>
<proteinExistence type="predicted"/>
<dbReference type="NCBIfam" id="TIGR03545">
    <property type="entry name" value="TIGR03545 family protein"/>
    <property type="match status" value="1"/>
</dbReference>
<dbReference type="eggNOG" id="COG2982">
    <property type="taxonomic scope" value="Bacteria"/>
</dbReference>
<dbReference type="STRING" id="740709.A10D4_00755"/>
<dbReference type="OrthoDB" id="5752177at2"/>
<dbReference type="PATRIC" id="fig|740709.3.peg.151"/>
<dbReference type="InterPro" id="IPR019934">
    <property type="entry name" value="CHP03545"/>
</dbReference>
<evidence type="ECO:0000313" key="3">
    <source>
        <dbReference type="Proteomes" id="UP000014115"/>
    </source>
</evidence>
<keyword evidence="3" id="KW-1185">Reference proteome</keyword>
<sequence length="587" mass="64679">MKRSIIRWPGLLAFVVFVGLLVAFSWLFLDSILRWGMEKTLGRLNGAEVNIERVEHSWVPLSIGVYGIQVTNPQQPENNRVVVGEVRADIDTGQLLLGRYIFEQMNASGIRVDQPRDSAGEVYAPVTKDSLLDAAGSGLEALDIELPSVDDIMQQVNIQTETVIANAKQTFAEQQQKLEQAKAALPSDETLKSYEQRIKELTEGKIEGLGDLAQRREQLEKLKADFRADRDAVKQFKDTVSQARETLSAELAAVKSAPGDDIDRIQQFFKLDSQGLGNVTSLVFGEKARQWSQYILLAYEQVAPMLARSSNDQTIEPARGQGQWLSFTEDDAPPEFLIKKAVTEFAFGDTVLDVDWRNITHQHQQLGQPTTFQARADNNGLWQSFNLNGELSLGENGIDARQQWQLKGLKLSDTPLSESSAFSATLLATTLDTDGSMAVRSNQLEGNGAIRLANLDIQASGEQRWAQLVGQALGQLQRLDIRANMSGDITSPSLSLNSDLDRQLTEALTGTAMSAAQDKLDAVKARLNEQVQSALSEQQPQLAELTQLLELADSKDSRLNDLLNAKAEDSVGDKLKEGLFKKLGGNN</sequence>
<dbReference type="EMBL" id="AMRG01000001">
    <property type="protein sequence ID" value="EKE87579.1"/>
    <property type="molecule type" value="Genomic_DNA"/>
</dbReference>
<evidence type="ECO:0008006" key="4">
    <source>
        <dbReference type="Google" id="ProtNLM"/>
    </source>
</evidence>
<reference evidence="2 3" key="1">
    <citation type="journal article" date="2012" name="J. Bacteriol.">
        <title>Genome Sequence of Idiomarina xiamenensis Type Strain 10-D-4.</title>
        <authorList>
            <person name="Lai Q."/>
            <person name="Wang L."/>
            <person name="Wang W."/>
            <person name="Shao Z."/>
        </authorList>
    </citation>
    <scope>NUCLEOTIDE SEQUENCE [LARGE SCALE GENOMIC DNA]</scope>
    <source>
        <strain evidence="2 3">10-D-4</strain>
    </source>
</reference>
<organism evidence="2 3">
    <name type="scientific">Idiomarina xiamenensis 10-D-4</name>
    <dbReference type="NCBI Taxonomy" id="740709"/>
    <lineage>
        <taxon>Bacteria</taxon>
        <taxon>Pseudomonadati</taxon>
        <taxon>Pseudomonadota</taxon>
        <taxon>Gammaproteobacteria</taxon>
        <taxon>Alteromonadales</taxon>
        <taxon>Idiomarinaceae</taxon>
        <taxon>Idiomarina</taxon>
    </lineage>
</organism>
<evidence type="ECO:0000313" key="2">
    <source>
        <dbReference type="EMBL" id="EKE87579.1"/>
    </source>
</evidence>
<name>K2KYE0_9GAMM</name>
<dbReference type="RefSeq" id="WP_008487087.1">
    <property type="nucleotide sequence ID" value="NZ_AMRG01000001.1"/>
</dbReference>
<evidence type="ECO:0000256" key="1">
    <source>
        <dbReference type="SAM" id="Phobius"/>
    </source>
</evidence>
<gene>
    <name evidence="2" type="ORF">A10D4_00755</name>
</gene>